<evidence type="ECO:0000313" key="4">
    <source>
        <dbReference type="EMBL" id="OQS55715.1"/>
    </source>
</evidence>
<dbReference type="InterPro" id="IPR035940">
    <property type="entry name" value="CAP_sf"/>
</dbReference>
<dbReference type="Pfam" id="PF00188">
    <property type="entry name" value="CAP"/>
    <property type="match status" value="1"/>
</dbReference>
<dbReference type="SUPFAM" id="SSF55797">
    <property type="entry name" value="PR-1-like"/>
    <property type="match status" value="1"/>
</dbReference>
<dbReference type="AlphaFoldDB" id="A0A1W0E8X9"/>
<feature type="signal peptide" evidence="2">
    <location>
        <begin position="1"/>
        <end position="18"/>
    </location>
</feature>
<dbReference type="Gene3D" id="3.40.33.10">
    <property type="entry name" value="CAP"/>
    <property type="match status" value="1"/>
</dbReference>
<organism evidence="4 5">
    <name type="scientific">Ecytonucleospora hepatopenaei</name>
    <dbReference type="NCBI Taxonomy" id="646526"/>
    <lineage>
        <taxon>Eukaryota</taxon>
        <taxon>Fungi</taxon>
        <taxon>Fungi incertae sedis</taxon>
        <taxon>Microsporidia</taxon>
        <taxon>Enterocytozoonidae</taxon>
        <taxon>Ecytonucleospora</taxon>
    </lineage>
</organism>
<dbReference type="PANTHER" id="PTHR31157">
    <property type="entry name" value="SCP DOMAIN-CONTAINING PROTEIN"/>
    <property type="match status" value="1"/>
</dbReference>
<comment type="caution">
    <text evidence="4">The sequence shown here is derived from an EMBL/GenBank/DDBJ whole genome shotgun (WGS) entry which is preliminary data.</text>
</comment>
<evidence type="ECO:0000259" key="3">
    <source>
        <dbReference type="Pfam" id="PF00188"/>
    </source>
</evidence>
<dbReference type="InterPro" id="IPR014044">
    <property type="entry name" value="CAP_dom"/>
</dbReference>
<evidence type="ECO:0000256" key="1">
    <source>
        <dbReference type="SAM" id="MobiDB-lite"/>
    </source>
</evidence>
<dbReference type="CDD" id="cd05379">
    <property type="entry name" value="CAP_bacterial"/>
    <property type="match status" value="1"/>
</dbReference>
<keyword evidence="2" id="KW-0732">Signal</keyword>
<feature type="compositionally biased region" description="Basic residues" evidence="1">
    <location>
        <begin position="176"/>
        <end position="186"/>
    </location>
</feature>
<dbReference type="VEuPathDB" id="MicrosporidiaDB:EHP00_453"/>
<feature type="compositionally biased region" description="Basic and acidic residues" evidence="1">
    <location>
        <begin position="162"/>
        <end position="175"/>
    </location>
</feature>
<feature type="region of interest" description="Disordered" evidence="1">
    <location>
        <begin position="162"/>
        <end position="213"/>
    </location>
</feature>
<keyword evidence="5" id="KW-1185">Reference proteome</keyword>
<dbReference type="PANTHER" id="PTHR31157:SF1">
    <property type="entry name" value="SCP DOMAIN-CONTAINING PROTEIN"/>
    <property type="match status" value="1"/>
</dbReference>
<dbReference type="OrthoDB" id="568194at2759"/>
<feature type="domain" description="SCP" evidence="3">
    <location>
        <begin position="29"/>
        <end position="147"/>
    </location>
</feature>
<proteinExistence type="predicted"/>
<gene>
    <name evidence="4" type="ORF">EHP00_453</name>
</gene>
<evidence type="ECO:0000256" key="2">
    <source>
        <dbReference type="SAM" id="SignalP"/>
    </source>
</evidence>
<feature type="region of interest" description="Disordered" evidence="1">
    <location>
        <begin position="368"/>
        <end position="426"/>
    </location>
</feature>
<evidence type="ECO:0000313" key="5">
    <source>
        <dbReference type="Proteomes" id="UP000192758"/>
    </source>
</evidence>
<dbReference type="Proteomes" id="UP000192758">
    <property type="component" value="Unassembled WGS sequence"/>
</dbReference>
<name>A0A1W0E8X9_9MICR</name>
<feature type="compositionally biased region" description="Polar residues" evidence="1">
    <location>
        <begin position="392"/>
        <end position="402"/>
    </location>
</feature>
<feature type="chain" id="PRO_5012438679" description="SCP domain-containing protein" evidence="2">
    <location>
        <begin position="19"/>
        <end position="447"/>
    </location>
</feature>
<protein>
    <recommendedName>
        <fullName evidence="3">SCP domain-containing protein</fullName>
    </recommendedName>
</protein>
<sequence>MLFYMNLFFFVNWIITASLDIKNEMQMTNFINVLRKHNNMEELIPDSAILKVAKDQVEHMCKINKLTHASKNLESLNNRLKNAGLKVVRSGENIALQHRQGKTESYTEVAKMWYKSKDHRKNMLGDFAYTAVASCSNGKEKYWIQIFAKPYSNKEIKELGEKKTTKKKNTEPEKTVKKKRKTTTKSKQKENNEFDYKNLLEPSYSEDSPLQDKFNKTPAIKTVTISKTDEDLKKEISKMLKANAKTKTVTVKAADRQMPHSSTVQNKQNVQTVTVTKNITEYVSTTPNSVLNTANNTSNNNSMLNTANNTSNNNSMLNTANNTSNSILNTSNSSILHPKSEFIQMIPEIVKELKHEIYKEIGKEELSNVTSDSLNEKNNQQQSNDESDSQNLLDTIKQNYSFTEDKDKEDSPLPMDEDTQPEISRKTIKKIVKEVISEIKEQNIEIA</sequence>
<feature type="compositionally biased region" description="Basic and acidic residues" evidence="1">
    <location>
        <begin position="187"/>
        <end position="198"/>
    </location>
</feature>
<reference evidence="4 5" key="1">
    <citation type="journal article" date="2017" name="Environ. Microbiol.">
        <title>Decay of the glycolytic pathway and adaptation to intranuclear parasitism within Enterocytozoonidae microsporidia.</title>
        <authorList>
            <person name="Wiredu Boakye D."/>
            <person name="Jaroenlak P."/>
            <person name="Prachumwat A."/>
            <person name="Williams T.A."/>
            <person name="Bateman K.S."/>
            <person name="Itsathitphaisarn O."/>
            <person name="Sritunyalucksana K."/>
            <person name="Paszkiewicz K.H."/>
            <person name="Moore K.A."/>
            <person name="Stentiford G.D."/>
            <person name="Williams B.A."/>
        </authorList>
    </citation>
    <scope>NUCLEOTIDE SEQUENCE [LARGE SCALE GENOMIC DNA]</scope>
    <source>
        <strain evidence="4 5">TH1</strain>
    </source>
</reference>
<dbReference type="EMBL" id="MNPJ01000003">
    <property type="protein sequence ID" value="OQS55715.1"/>
    <property type="molecule type" value="Genomic_DNA"/>
</dbReference>
<accession>A0A1W0E8X9</accession>